<dbReference type="InterPro" id="IPR012338">
    <property type="entry name" value="Beta-lactam/transpept-like"/>
</dbReference>
<organism evidence="3 4">
    <name type="scientific">Daejeonella rubra</name>
    <dbReference type="NCBI Taxonomy" id="990371"/>
    <lineage>
        <taxon>Bacteria</taxon>
        <taxon>Pseudomonadati</taxon>
        <taxon>Bacteroidota</taxon>
        <taxon>Sphingobacteriia</taxon>
        <taxon>Sphingobacteriales</taxon>
        <taxon>Sphingobacteriaceae</taxon>
        <taxon>Daejeonella</taxon>
    </lineage>
</organism>
<evidence type="ECO:0000313" key="3">
    <source>
        <dbReference type="EMBL" id="SDN12031.1"/>
    </source>
</evidence>
<feature type="domain" description="Peptidase S12 Pab87-related C-terminal" evidence="2">
    <location>
        <begin position="416"/>
        <end position="485"/>
    </location>
</feature>
<evidence type="ECO:0000259" key="2">
    <source>
        <dbReference type="Pfam" id="PF11954"/>
    </source>
</evidence>
<dbReference type="PANTHER" id="PTHR46825">
    <property type="entry name" value="D-ALANYL-D-ALANINE-CARBOXYPEPTIDASE/ENDOPEPTIDASE AMPH"/>
    <property type="match status" value="1"/>
</dbReference>
<evidence type="ECO:0000259" key="1">
    <source>
        <dbReference type="Pfam" id="PF00144"/>
    </source>
</evidence>
<dbReference type="InterPro" id="IPR021860">
    <property type="entry name" value="Peptidase_S12_Pab87-rel_C"/>
</dbReference>
<dbReference type="SUPFAM" id="SSF56601">
    <property type="entry name" value="beta-lactamase/transpeptidase-like"/>
    <property type="match status" value="1"/>
</dbReference>
<accession>A0A1G9YU24</accession>
<reference evidence="4" key="1">
    <citation type="submission" date="2016-10" db="EMBL/GenBank/DDBJ databases">
        <authorList>
            <person name="Varghese N."/>
            <person name="Submissions S."/>
        </authorList>
    </citation>
    <scope>NUCLEOTIDE SEQUENCE [LARGE SCALE GENOMIC DNA]</scope>
    <source>
        <strain evidence="4">DSM 24536</strain>
    </source>
</reference>
<dbReference type="Proteomes" id="UP000199226">
    <property type="component" value="Unassembled WGS sequence"/>
</dbReference>
<protein>
    <submittedName>
        <fullName evidence="3">CubicO group peptidase, beta-lactamase class C family</fullName>
    </submittedName>
</protein>
<dbReference type="PANTHER" id="PTHR46825:SF12">
    <property type="entry name" value="PENICILLIN-BINDING PROTEIN 4"/>
    <property type="match status" value="1"/>
</dbReference>
<sequence>MRKPNLSLLIVFPLIILIQVKVYGQSNSYSPEVQERILRVEKSLAGSIWIKGEQPWSLIDRMQYYKVMGLSIAVVNNYQIEWAKGYGYADTTEKRPVTANTLFQAGSVSKSLNALGVLKLVNDKKIDLNTDINNYLESWKFNYDSISNGKKITPIQLISHTSGLSIWGFDGYDRGDTIPTIIEILEGKKPANSPPIYSIFEPGLKFQYSGGGSTVSQLMIADIAKMNYDKFMLDNVLKPIGMTNSFFGTPVKINKIQALATAYSPTGAELPGKYKIHPEMAAAGLWTTPSDISKFIVESQLSYEGRSNKILSKESARLMLDPYIVTNNSALPKNGSLGVFIDEKNGKRYFLHKGGNVGFVCIYYGSMEGGKGVAVMINSNNDKILQEVVNSVSQVYDWDGFYTPIIKTLNPVVETVLESYAGNYEFAPNVILTITKVGNHLKAKATGFKEFEVFPETESKFFAKDFNAEIEFLKDDENKVYGLKYGLDGDNDYVRKRINSDK</sequence>
<dbReference type="EMBL" id="FNHH01000044">
    <property type="protein sequence ID" value="SDN12031.1"/>
    <property type="molecule type" value="Genomic_DNA"/>
</dbReference>
<dbReference type="Pfam" id="PF00144">
    <property type="entry name" value="Beta-lactamase"/>
    <property type="match status" value="1"/>
</dbReference>
<feature type="domain" description="Beta-lactamase-related" evidence="1">
    <location>
        <begin position="61"/>
        <end position="381"/>
    </location>
</feature>
<dbReference type="InterPro" id="IPR001466">
    <property type="entry name" value="Beta-lactam-related"/>
</dbReference>
<dbReference type="RefSeq" id="WP_090707133.1">
    <property type="nucleotide sequence ID" value="NZ_FNHH01000044.1"/>
</dbReference>
<proteinExistence type="predicted"/>
<dbReference type="Pfam" id="PF11954">
    <property type="entry name" value="DUF3471"/>
    <property type="match status" value="1"/>
</dbReference>
<keyword evidence="4" id="KW-1185">Reference proteome</keyword>
<evidence type="ECO:0000313" key="4">
    <source>
        <dbReference type="Proteomes" id="UP000199226"/>
    </source>
</evidence>
<dbReference type="AlphaFoldDB" id="A0A1G9YU24"/>
<gene>
    <name evidence="3" type="ORF">SAMN05421813_1442</name>
</gene>
<name>A0A1G9YU24_9SPHI</name>
<dbReference type="Gene3D" id="3.40.710.10">
    <property type="entry name" value="DD-peptidase/beta-lactamase superfamily"/>
    <property type="match status" value="1"/>
</dbReference>
<dbReference type="OrthoDB" id="9797709at2"/>
<dbReference type="STRING" id="990371.SAMN05421813_1442"/>
<dbReference type="InterPro" id="IPR050491">
    <property type="entry name" value="AmpC-like"/>
</dbReference>